<dbReference type="OrthoDB" id="5863070at2759"/>
<keyword evidence="2" id="KW-1185">Reference proteome</keyword>
<evidence type="ECO:0000313" key="1">
    <source>
        <dbReference type="EMBL" id="PIO60571.1"/>
    </source>
</evidence>
<dbReference type="Proteomes" id="UP000230423">
    <property type="component" value="Unassembled WGS sequence"/>
</dbReference>
<gene>
    <name evidence="1" type="ORF">TELCIR_17931</name>
</gene>
<accession>A0A2G9TRF3</accession>
<dbReference type="EMBL" id="KZ355191">
    <property type="protein sequence ID" value="PIO60571.1"/>
    <property type="molecule type" value="Genomic_DNA"/>
</dbReference>
<sequence length="91" mass="10224">MEEFPDDDESFYNSLLIEMCKKRLERGSREYQSTNSEDVGALQEKLAQISVQMRNVETKLHSVATPSPLISSLTVSKTGPTQAELLSVRSF</sequence>
<name>A0A2G9TRF3_TELCI</name>
<protein>
    <submittedName>
        <fullName evidence="1">Uncharacterized protein</fullName>
    </submittedName>
</protein>
<proteinExistence type="predicted"/>
<reference evidence="1 2" key="1">
    <citation type="submission" date="2015-09" db="EMBL/GenBank/DDBJ databases">
        <title>Draft genome of the parasitic nematode Teladorsagia circumcincta isolate WARC Sus (inbred).</title>
        <authorList>
            <person name="Mitreva M."/>
        </authorList>
    </citation>
    <scope>NUCLEOTIDE SEQUENCE [LARGE SCALE GENOMIC DNA]</scope>
    <source>
        <strain evidence="1 2">S</strain>
    </source>
</reference>
<dbReference type="AlphaFoldDB" id="A0A2G9TRF3"/>
<organism evidence="1 2">
    <name type="scientific">Teladorsagia circumcincta</name>
    <name type="common">Brown stomach worm</name>
    <name type="synonym">Ostertagia circumcincta</name>
    <dbReference type="NCBI Taxonomy" id="45464"/>
    <lineage>
        <taxon>Eukaryota</taxon>
        <taxon>Metazoa</taxon>
        <taxon>Ecdysozoa</taxon>
        <taxon>Nematoda</taxon>
        <taxon>Chromadorea</taxon>
        <taxon>Rhabditida</taxon>
        <taxon>Rhabditina</taxon>
        <taxon>Rhabditomorpha</taxon>
        <taxon>Strongyloidea</taxon>
        <taxon>Trichostrongylidae</taxon>
        <taxon>Teladorsagia</taxon>
    </lineage>
</organism>
<evidence type="ECO:0000313" key="2">
    <source>
        <dbReference type="Proteomes" id="UP000230423"/>
    </source>
</evidence>